<dbReference type="VEuPathDB" id="FungiDB:YALI0_C17391g"/>
<protein>
    <recommendedName>
        <fullName evidence="12">Cytochrome c oxidase copper chaperone</fullName>
    </recommendedName>
</protein>
<dbReference type="GO" id="GO:0016531">
    <property type="term" value="F:copper chaperone activity"/>
    <property type="evidence" value="ECO:0007669"/>
    <property type="project" value="InterPro"/>
</dbReference>
<dbReference type="RefSeq" id="XP_068138551.1">
    <property type="nucleotide sequence ID" value="XM_068282450.1"/>
</dbReference>
<dbReference type="GO" id="GO:0033617">
    <property type="term" value="P:mitochondrial respiratory chain complex IV assembly"/>
    <property type="evidence" value="ECO:0007669"/>
    <property type="project" value="TreeGrafter"/>
</dbReference>
<dbReference type="GO" id="GO:0005758">
    <property type="term" value="C:mitochondrial intermembrane space"/>
    <property type="evidence" value="ECO:0007669"/>
    <property type="project" value="UniProtKB-SubCell"/>
</dbReference>
<comment type="subcellular location">
    <subcellularLocation>
        <location evidence="1">Mitochondrion intermembrane space</location>
    </subcellularLocation>
</comment>
<dbReference type="eggNOG" id="KOG3496">
    <property type="taxonomic scope" value="Eukaryota"/>
</dbReference>
<sequence length="69" mass="7488">MPLIANASETKDGKNTTIPSGDKPKPCCVCKDEKAARDECLLFNGVDSDKCKPLISAYKECMKGFGFDI</sequence>
<evidence type="ECO:0008006" key="12">
    <source>
        <dbReference type="Google" id="ProtNLM"/>
    </source>
</evidence>
<feature type="binding site" evidence="8">
    <location>
        <position position="27"/>
    </location>
    <ligand>
        <name>Cu cation</name>
        <dbReference type="ChEBI" id="CHEBI:23378"/>
    </ligand>
</feature>
<dbReference type="PROSITE" id="PS51808">
    <property type="entry name" value="CHCH"/>
    <property type="match status" value="1"/>
</dbReference>
<dbReference type="GeneID" id="2910068"/>
<evidence type="ECO:0000256" key="2">
    <source>
        <dbReference type="ARBA" id="ARBA00009241"/>
    </source>
</evidence>
<keyword evidence="4 8" id="KW-0186">Copper</keyword>
<dbReference type="PANTHER" id="PTHR16719">
    <property type="entry name" value="CYTOCHROME C OXIDASE COPPER CHAPERONE"/>
    <property type="match status" value="1"/>
</dbReference>
<reference evidence="10 11" key="1">
    <citation type="journal article" date="2016" name="PLoS ONE">
        <title>Sequence Assembly of Yarrowia lipolytica Strain W29/CLIB89 Shows Transposable Element Diversity.</title>
        <authorList>
            <person name="Magnan C."/>
            <person name="Yu J."/>
            <person name="Chang I."/>
            <person name="Jahn E."/>
            <person name="Kanomata Y."/>
            <person name="Wu J."/>
            <person name="Zeller M."/>
            <person name="Oakes M."/>
            <person name="Baldi P."/>
            <person name="Sandmeyer S."/>
        </authorList>
    </citation>
    <scope>NUCLEOTIDE SEQUENCE [LARGE SCALE GENOMIC DNA]</scope>
    <source>
        <strain evidence="11">CLIB89(W29)</strain>
    </source>
</reference>
<dbReference type="InterPro" id="IPR009069">
    <property type="entry name" value="Cys_alpha_HP_mot_SF"/>
</dbReference>
<keyword evidence="3 8" id="KW-0479">Metal-binding</keyword>
<evidence type="ECO:0000313" key="11">
    <source>
        <dbReference type="Proteomes" id="UP000182444"/>
    </source>
</evidence>
<dbReference type="SUPFAM" id="SSF47072">
    <property type="entry name" value="Cysteine alpha-hairpin motif"/>
    <property type="match status" value="1"/>
</dbReference>
<evidence type="ECO:0000256" key="1">
    <source>
        <dbReference type="ARBA" id="ARBA00004569"/>
    </source>
</evidence>
<name>A0A1D8NBJ3_YARLL</name>
<feature type="region of interest" description="Disordered" evidence="9">
    <location>
        <begin position="1"/>
        <end position="23"/>
    </location>
</feature>
<keyword evidence="6" id="KW-1015">Disulfide bond</keyword>
<evidence type="ECO:0000256" key="3">
    <source>
        <dbReference type="ARBA" id="ARBA00022723"/>
    </source>
</evidence>
<dbReference type="GO" id="GO:0005507">
    <property type="term" value="F:copper ion binding"/>
    <property type="evidence" value="ECO:0007669"/>
    <property type="project" value="InterPro"/>
</dbReference>
<proteinExistence type="inferred from homology"/>
<dbReference type="Gene3D" id="1.10.287.1130">
    <property type="entry name" value="CytochromE C oxidase copper chaperone"/>
    <property type="match status" value="1"/>
</dbReference>
<dbReference type="FunFam" id="1.10.287.1130:FF:000004">
    <property type="entry name" value="Cytochrome c oxidase copper chaperone"/>
    <property type="match status" value="1"/>
</dbReference>
<dbReference type="InterPro" id="IPR007745">
    <property type="entry name" value="Cyt_c_oxidase_Cu-chaperone"/>
</dbReference>
<dbReference type="VEuPathDB" id="FungiDB:YALI1_C24755g"/>
<evidence type="ECO:0000256" key="7">
    <source>
        <dbReference type="ARBA" id="ARBA00023186"/>
    </source>
</evidence>
<organism evidence="10 11">
    <name type="scientific">Yarrowia lipolytica</name>
    <name type="common">Candida lipolytica</name>
    <dbReference type="NCBI Taxonomy" id="4952"/>
    <lineage>
        <taxon>Eukaryota</taxon>
        <taxon>Fungi</taxon>
        <taxon>Dikarya</taxon>
        <taxon>Ascomycota</taxon>
        <taxon>Saccharomycotina</taxon>
        <taxon>Dipodascomycetes</taxon>
        <taxon>Dipodascales</taxon>
        <taxon>Dipodascales incertae sedis</taxon>
        <taxon>Yarrowia</taxon>
    </lineage>
</organism>
<evidence type="ECO:0000256" key="5">
    <source>
        <dbReference type="ARBA" id="ARBA00023128"/>
    </source>
</evidence>
<gene>
    <name evidence="10" type="ORF">YALI1_C24755g</name>
</gene>
<accession>A0A1D8NBJ3</accession>
<dbReference type="Pfam" id="PF05051">
    <property type="entry name" value="COX17"/>
    <property type="match status" value="1"/>
</dbReference>
<comment type="similarity">
    <text evidence="2">Belongs to the COX17 family.</text>
</comment>
<keyword evidence="7" id="KW-0143">Chaperone</keyword>
<feature type="binding site" evidence="8">
    <location>
        <position position="28"/>
    </location>
    <ligand>
        <name>Cu cation</name>
        <dbReference type="ChEBI" id="CHEBI:23378"/>
    </ligand>
</feature>
<evidence type="ECO:0000256" key="4">
    <source>
        <dbReference type="ARBA" id="ARBA00023008"/>
    </source>
</evidence>
<keyword evidence="5" id="KW-0496">Mitochondrion</keyword>
<evidence type="ECO:0000256" key="8">
    <source>
        <dbReference type="PIRSR" id="PIRSR607745-1"/>
    </source>
</evidence>
<evidence type="ECO:0000256" key="9">
    <source>
        <dbReference type="SAM" id="MobiDB-lite"/>
    </source>
</evidence>
<dbReference type="AlphaFoldDB" id="A0A1D8NBJ3"/>
<dbReference type="PANTHER" id="PTHR16719:SF0">
    <property type="entry name" value="CYTOCHROME C OXIDASE COPPER CHAPERONE"/>
    <property type="match status" value="1"/>
</dbReference>
<evidence type="ECO:0000256" key="6">
    <source>
        <dbReference type="ARBA" id="ARBA00023157"/>
    </source>
</evidence>
<dbReference type="EMBL" id="CP017555">
    <property type="protein sequence ID" value="AOW03014.1"/>
    <property type="molecule type" value="Genomic_DNA"/>
</dbReference>
<dbReference type="Proteomes" id="UP000182444">
    <property type="component" value="Chromosome 1C"/>
</dbReference>
<evidence type="ECO:0000313" key="10">
    <source>
        <dbReference type="EMBL" id="AOW03014.1"/>
    </source>
</evidence>